<dbReference type="PANTHER" id="PTHR42057">
    <property type="entry name" value="F-BOX DOMAIN PROTEIN (AFU_ORTHOLOGUE AFUA_4G00200)"/>
    <property type="match status" value="1"/>
</dbReference>
<dbReference type="InterPro" id="IPR001810">
    <property type="entry name" value="F-box_dom"/>
</dbReference>
<sequence>MDLNRMPTEVLSLILSHLPYPSSEYDEVEPEPLATARLVCRQWNELASQHLFRVITLEHGDNAENVQPDGEGDETDEETETDIFHQWNAQVDSDLVKRMAKIAMINSGPLHNMLEGRDYDDWACWEKDDWDEFKHAISRIKELPGIREVYIRFSEKCQGKETDESDWHWEDEEVEKGTTRLNTLRHVFVAMREHRERYGGTGGGGIKRLSIENLANNLLSEWVGSEGFKEGVKGIRELRLNVVQEYTEAGPDHDLDFAERVTFEPFLQGELLPRFNMEGLTILDLSFAGCWGVCPGTFDGKGLVFSNLKRLSLGNFVIAHDDHFDWVLRQTSLERLYFKCCFVADSLRISDEELNKWGVKTHDWVKLPEVGHGSRTQGYEYRGRWETVFDRIREELVNLMDFRFKYWHDYNTPVFDVPEWTDLFEDEERGYDGRRYVSFHSGMIPPWDGEDSGKEARAKEGDKRAFDELIKVTRERWGSSRR</sequence>
<dbReference type="PROSITE" id="PS50181">
    <property type="entry name" value="FBOX"/>
    <property type="match status" value="1"/>
</dbReference>
<dbReference type="SMART" id="SM00256">
    <property type="entry name" value="FBOX"/>
    <property type="match status" value="1"/>
</dbReference>
<dbReference type="Gene3D" id="1.20.1280.50">
    <property type="match status" value="1"/>
</dbReference>
<dbReference type="InterPro" id="IPR036047">
    <property type="entry name" value="F-box-like_dom_sf"/>
</dbReference>
<evidence type="ECO:0000313" key="3">
    <source>
        <dbReference type="Proteomes" id="UP001301958"/>
    </source>
</evidence>
<comment type="caution">
    <text evidence="2">The sequence shown here is derived from an EMBL/GenBank/DDBJ whole genome shotgun (WGS) entry which is preliminary data.</text>
</comment>
<proteinExistence type="predicted"/>
<feature type="domain" description="F-box" evidence="1">
    <location>
        <begin position="1"/>
        <end position="55"/>
    </location>
</feature>
<organism evidence="2 3">
    <name type="scientific">Podospora fimiseda</name>
    <dbReference type="NCBI Taxonomy" id="252190"/>
    <lineage>
        <taxon>Eukaryota</taxon>
        <taxon>Fungi</taxon>
        <taxon>Dikarya</taxon>
        <taxon>Ascomycota</taxon>
        <taxon>Pezizomycotina</taxon>
        <taxon>Sordariomycetes</taxon>
        <taxon>Sordariomycetidae</taxon>
        <taxon>Sordariales</taxon>
        <taxon>Podosporaceae</taxon>
        <taxon>Podospora</taxon>
    </lineage>
</organism>
<dbReference type="Pfam" id="PF12937">
    <property type="entry name" value="F-box-like"/>
    <property type="match status" value="1"/>
</dbReference>
<dbReference type="EMBL" id="MU865356">
    <property type="protein sequence ID" value="KAK4225961.1"/>
    <property type="molecule type" value="Genomic_DNA"/>
</dbReference>
<keyword evidence="3" id="KW-1185">Reference proteome</keyword>
<dbReference type="Proteomes" id="UP001301958">
    <property type="component" value="Unassembled WGS sequence"/>
</dbReference>
<dbReference type="CDD" id="cd09917">
    <property type="entry name" value="F-box_SF"/>
    <property type="match status" value="1"/>
</dbReference>
<protein>
    <submittedName>
        <fullName evidence="2">F-box domain-containing protein</fullName>
    </submittedName>
</protein>
<evidence type="ECO:0000259" key="1">
    <source>
        <dbReference type="PROSITE" id="PS50181"/>
    </source>
</evidence>
<dbReference type="AlphaFoldDB" id="A0AAN7GSJ3"/>
<accession>A0AAN7GSJ3</accession>
<evidence type="ECO:0000313" key="2">
    <source>
        <dbReference type="EMBL" id="KAK4225961.1"/>
    </source>
</evidence>
<dbReference type="PANTHER" id="PTHR42057:SF2">
    <property type="entry name" value="F-BOX DOMAIN PROTEIN (AFU_ORTHOLOGUE AFUA_4G00200)-RELATED"/>
    <property type="match status" value="1"/>
</dbReference>
<dbReference type="SUPFAM" id="SSF81383">
    <property type="entry name" value="F-box domain"/>
    <property type="match status" value="1"/>
</dbReference>
<name>A0AAN7GSJ3_9PEZI</name>
<reference evidence="2" key="2">
    <citation type="submission" date="2023-05" db="EMBL/GenBank/DDBJ databases">
        <authorList>
            <consortium name="Lawrence Berkeley National Laboratory"/>
            <person name="Steindorff A."/>
            <person name="Hensen N."/>
            <person name="Bonometti L."/>
            <person name="Westerberg I."/>
            <person name="Brannstrom I.O."/>
            <person name="Guillou S."/>
            <person name="Cros-Aarteil S."/>
            <person name="Calhoun S."/>
            <person name="Haridas S."/>
            <person name="Kuo A."/>
            <person name="Mondo S."/>
            <person name="Pangilinan J."/>
            <person name="Riley R."/>
            <person name="Labutti K."/>
            <person name="Andreopoulos B."/>
            <person name="Lipzen A."/>
            <person name="Chen C."/>
            <person name="Yanf M."/>
            <person name="Daum C."/>
            <person name="Ng V."/>
            <person name="Clum A."/>
            <person name="Ohm R."/>
            <person name="Martin F."/>
            <person name="Silar P."/>
            <person name="Natvig D."/>
            <person name="Lalanne C."/>
            <person name="Gautier V."/>
            <person name="Ament-Velasquez S.L."/>
            <person name="Kruys A."/>
            <person name="Hutchinson M.I."/>
            <person name="Powell A.J."/>
            <person name="Barry K."/>
            <person name="Miller A.N."/>
            <person name="Grigoriev I.V."/>
            <person name="Debuchy R."/>
            <person name="Gladieux P."/>
            <person name="Thoren M.H."/>
            <person name="Johannesson H."/>
        </authorList>
    </citation>
    <scope>NUCLEOTIDE SEQUENCE</scope>
    <source>
        <strain evidence="2">CBS 990.96</strain>
    </source>
</reference>
<reference evidence="2" key="1">
    <citation type="journal article" date="2023" name="Mol. Phylogenet. Evol.">
        <title>Genome-scale phylogeny and comparative genomics of the fungal order Sordariales.</title>
        <authorList>
            <person name="Hensen N."/>
            <person name="Bonometti L."/>
            <person name="Westerberg I."/>
            <person name="Brannstrom I.O."/>
            <person name="Guillou S."/>
            <person name="Cros-Aarteil S."/>
            <person name="Calhoun S."/>
            <person name="Haridas S."/>
            <person name="Kuo A."/>
            <person name="Mondo S."/>
            <person name="Pangilinan J."/>
            <person name="Riley R."/>
            <person name="LaButti K."/>
            <person name="Andreopoulos B."/>
            <person name="Lipzen A."/>
            <person name="Chen C."/>
            <person name="Yan M."/>
            <person name="Daum C."/>
            <person name="Ng V."/>
            <person name="Clum A."/>
            <person name="Steindorff A."/>
            <person name="Ohm R.A."/>
            <person name="Martin F."/>
            <person name="Silar P."/>
            <person name="Natvig D.O."/>
            <person name="Lalanne C."/>
            <person name="Gautier V."/>
            <person name="Ament-Velasquez S.L."/>
            <person name="Kruys A."/>
            <person name="Hutchinson M.I."/>
            <person name="Powell A.J."/>
            <person name="Barry K."/>
            <person name="Miller A.N."/>
            <person name="Grigoriev I.V."/>
            <person name="Debuchy R."/>
            <person name="Gladieux P."/>
            <person name="Hiltunen Thoren M."/>
            <person name="Johannesson H."/>
        </authorList>
    </citation>
    <scope>NUCLEOTIDE SEQUENCE</scope>
    <source>
        <strain evidence="2">CBS 990.96</strain>
    </source>
</reference>
<gene>
    <name evidence="2" type="ORF">QBC38DRAFT_481712</name>
</gene>